<reference evidence="1" key="1">
    <citation type="journal article" date="2021" name="bioRxiv">
        <title>Whole Genome Assembly and Annotation of Northern Wild Rice, Zizania palustris L., Supports a Whole Genome Duplication in the Zizania Genus.</title>
        <authorList>
            <person name="Haas M."/>
            <person name="Kono T."/>
            <person name="Macchietto M."/>
            <person name="Millas R."/>
            <person name="McGilp L."/>
            <person name="Shao M."/>
            <person name="Duquette J."/>
            <person name="Hirsch C.N."/>
            <person name="Kimball J."/>
        </authorList>
    </citation>
    <scope>NUCLEOTIDE SEQUENCE</scope>
    <source>
        <tissue evidence="1">Fresh leaf tissue</tissue>
    </source>
</reference>
<dbReference type="Proteomes" id="UP000729402">
    <property type="component" value="Unassembled WGS sequence"/>
</dbReference>
<reference evidence="1" key="2">
    <citation type="submission" date="2021-02" db="EMBL/GenBank/DDBJ databases">
        <authorList>
            <person name="Kimball J.A."/>
            <person name="Haas M.W."/>
            <person name="Macchietto M."/>
            <person name="Kono T."/>
            <person name="Duquette J."/>
            <person name="Shao M."/>
        </authorList>
    </citation>
    <scope>NUCLEOTIDE SEQUENCE</scope>
    <source>
        <tissue evidence="1">Fresh leaf tissue</tissue>
    </source>
</reference>
<gene>
    <name evidence="1" type="ORF">GUJ93_ZPchr0001g29746</name>
</gene>
<comment type="caution">
    <text evidence="1">The sequence shown here is derived from an EMBL/GenBank/DDBJ whole genome shotgun (WGS) entry which is preliminary data.</text>
</comment>
<name>A0A8J5VM05_ZIZPA</name>
<keyword evidence="2" id="KW-1185">Reference proteome</keyword>
<organism evidence="1 2">
    <name type="scientific">Zizania palustris</name>
    <name type="common">Northern wild rice</name>
    <dbReference type="NCBI Taxonomy" id="103762"/>
    <lineage>
        <taxon>Eukaryota</taxon>
        <taxon>Viridiplantae</taxon>
        <taxon>Streptophyta</taxon>
        <taxon>Embryophyta</taxon>
        <taxon>Tracheophyta</taxon>
        <taxon>Spermatophyta</taxon>
        <taxon>Magnoliopsida</taxon>
        <taxon>Liliopsida</taxon>
        <taxon>Poales</taxon>
        <taxon>Poaceae</taxon>
        <taxon>BOP clade</taxon>
        <taxon>Oryzoideae</taxon>
        <taxon>Oryzeae</taxon>
        <taxon>Zizaniinae</taxon>
        <taxon>Zizania</taxon>
    </lineage>
</organism>
<dbReference type="AlphaFoldDB" id="A0A8J5VM05"/>
<evidence type="ECO:0000313" key="2">
    <source>
        <dbReference type="Proteomes" id="UP000729402"/>
    </source>
</evidence>
<proteinExistence type="predicted"/>
<protein>
    <submittedName>
        <fullName evidence="1">Uncharacterized protein</fullName>
    </submittedName>
</protein>
<sequence length="92" mass="10189">MGPCFELVELEEDNDLRDLVASWNFSTSREFQKFILDSFAAPVHHPSSSSSGSFFVLAVFRRFTFRLTESSVSLALHACLGGSPAGFHVSFL</sequence>
<accession>A0A8J5VM05</accession>
<dbReference type="OrthoDB" id="690983at2759"/>
<evidence type="ECO:0000313" key="1">
    <source>
        <dbReference type="EMBL" id="KAG8052818.1"/>
    </source>
</evidence>
<dbReference type="EMBL" id="JAAALK010000288">
    <property type="protein sequence ID" value="KAG8052818.1"/>
    <property type="molecule type" value="Genomic_DNA"/>
</dbReference>